<gene>
    <name evidence="5" type="ORF">A4R35_16825</name>
</gene>
<dbReference type="GO" id="GO:0016020">
    <property type="term" value="C:membrane"/>
    <property type="evidence" value="ECO:0007669"/>
    <property type="project" value="TreeGrafter"/>
</dbReference>
<dbReference type="GO" id="GO:0016491">
    <property type="term" value="F:oxidoreductase activity"/>
    <property type="evidence" value="ECO:0007669"/>
    <property type="project" value="UniProtKB-KW"/>
</dbReference>
<evidence type="ECO:0000313" key="6">
    <source>
        <dbReference type="Proteomes" id="UP000248706"/>
    </source>
</evidence>
<dbReference type="AlphaFoldDB" id="A0A328VSX3"/>
<dbReference type="Proteomes" id="UP000248706">
    <property type="component" value="Unassembled WGS sequence"/>
</dbReference>
<dbReference type="PRINTS" id="PR00080">
    <property type="entry name" value="SDRFAMILY"/>
</dbReference>
<dbReference type="InterPro" id="IPR020904">
    <property type="entry name" value="Sc_DH/Rdtase_CS"/>
</dbReference>
<comment type="similarity">
    <text evidence="1 3">Belongs to the short-chain dehydrogenases/reductases (SDR) family.</text>
</comment>
<evidence type="ECO:0000259" key="4">
    <source>
        <dbReference type="SMART" id="SM00822"/>
    </source>
</evidence>
<dbReference type="PRINTS" id="PR00081">
    <property type="entry name" value="GDHRDH"/>
</dbReference>
<evidence type="ECO:0000256" key="1">
    <source>
        <dbReference type="ARBA" id="ARBA00006484"/>
    </source>
</evidence>
<evidence type="ECO:0000256" key="2">
    <source>
        <dbReference type="ARBA" id="ARBA00023002"/>
    </source>
</evidence>
<proteinExistence type="inferred from homology"/>
<feature type="domain" description="Ketoreductase" evidence="4">
    <location>
        <begin position="9"/>
        <end position="193"/>
    </location>
</feature>
<dbReference type="Gene3D" id="3.40.50.720">
    <property type="entry name" value="NAD(P)-binding Rossmann-like Domain"/>
    <property type="match status" value="1"/>
</dbReference>
<dbReference type="EMBL" id="MCIF01000002">
    <property type="protein sequence ID" value="RAQ97205.1"/>
    <property type="molecule type" value="Genomic_DNA"/>
</dbReference>
<dbReference type="PROSITE" id="PS00061">
    <property type="entry name" value="ADH_SHORT"/>
    <property type="match status" value="1"/>
</dbReference>
<keyword evidence="2" id="KW-0560">Oxidoreductase</keyword>
<reference evidence="5 6" key="1">
    <citation type="submission" date="2016-08" db="EMBL/GenBank/DDBJ databases">
        <title>Analysis of Carbohydrate Active Enzymes in Thermogemmatispora T81 Reveals Carbohydrate Degradation Ability.</title>
        <authorList>
            <person name="Tomazini A."/>
            <person name="Lal S."/>
            <person name="Stott M."/>
            <person name="Henrissat B."/>
            <person name="Polikarpov I."/>
            <person name="Sparling R."/>
            <person name="Levin D.B."/>
        </authorList>
    </citation>
    <scope>NUCLEOTIDE SEQUENCE [LARGE SCALE GENOMIC DNA]</scope>
    <source>
        <strain evidence="5 6">T81</strain>
    </source>
</reference>
<organism evidence="5 6">
    <name type="scientific">Thermogemmatispora tikiterensis</name>
    <dbReference type="NCBI Taxonomy" id="1825093"/>
    <lineage>
        <taxon>Bacteria</taxon>
        <taxon>Bacillati</taxon>
        <taxon>Chloroflexota</taxon>
        <taxon>Ktedonobacteria</taxon>
        <taxon>Thermogemmatisporales</taxon>
        <taxon>Thermogemmatisporaceae</taxon>
        <taxon>Thermogemmatispora</taxon>
    </lineage>
</organism>
<protein>
    <recommendedName>
        <fullName evidence="4">Ketoreductase domain-containing protein</fullName>
    </recommendedName>
</protein>
<dbReference type="RefSeq" id="WP_112431396.1">
    <property type="nucleotide sequence ID" value="NZ_MCIF01000002.1"/>
</dbReference>
<dbReference type="SUPFAM" id="SSF51735">
    <property type="entry name" value="NAD(P)-binding Rossmann-fold domains"/>
    <property type="match status" value="1"/>
</dbReference>
<comment type="caution">
    <text evidence="5">The sequence shown here is derived from an EMBL/GenBank/DDBJ whole genome shotgun (WGS) entry which is preliminary data.</text>
</comment>
<dbReference type="SMART" id="SM00822">
    <property type="entry name" value="PKS_KR"/>
    <property type="match status" value="1"/>
</dbReference>
<accession>A0A328VSX3</accession>
<dbReference type="OrthoDB" id="9775296at2"/>
<dbReference type="PANTHER" id="PTHR44196">
    <property type="entry name" value="DEHYDROGENASE/REDUCTASE SDR FAMILY MEMBER 7B"/>
    <property type="match status" value="1"/>
</dbReference>
<evidence type="ECO:0000313" key="5">
    <source>
        <dbReference type="EMBL" id="RAQ97205.1"/>
    </source>
</evidence>
<name>A0A328VSX3_9CHLR</name>
<dbReference type="PANTHER" id="PTHR44196:SF1">
    <property type="entry name" value="DEHYDROGENASE_REDUCTASE SDR FAMILY MEMBER 7B"/>
    <property type="match status" value="1"/>
</dbReference>
<dbReference type="NCBIfam" id="NF004825">
    <property type="entry name" value="PRK06181.1"/>
    <property type="match status" value="1"/>
</dbReference>
<dbReference type="InterPro" id="IPR036291">
    <property type="entry name" value="NAD(P)-bd_dom_sf"/>
</dbReference>
<keyword evidence="6" id="KW-1185">Reference proteome</keyword>
<dbReference type="InterPro" id="IPR057326">
    <property type="entry name" value="KR_dom"/>
</dbReference>
<dbReference type="InterPro" id="IPR002347">
    <property type="entry name" value="SDR_fam"/>
</dbReference>
<sequence>MADAPFREHVVLITGASRGIGEQLAYQLAEQGAWLALAARSSEALEAVAAACRTRGARALAVPTDLRDEAQCRHLVEHTVSEYGRLDMLINNAGMGFPRRFEALSDLSTIRAEIELNYLGTVYCTYYALPYLKRSRGRIVGVNSFGGLLGLPGTAGYNASKHAMRGFLNTLRTELHGSGVSVSITYLSAVRTARLQEVMGEQARKVPALDPARCASLILRQAARRRREQVLTLSGKTLVWLNGWAPALVERLLASTALISYRE</sequence>
<dbReference type="Pfam" id="PF00106">
    <property type="entry name" value="adh_short"/>
    <property type="match status" value="1"/>
</dbReference>
<evidence type="ECO:0000256" key="3">
    <source>
        <dbReference type="RuleBase" id="RU000363"/>
    </source>
</evidence>